<dbReference type="RefSeq" id="WP_125943027.1">
    <property type="nucleotide sequence ID" value="NZ_PXZH01000001.1"/>
</dbReference>
<dbReference type="SMART" id="SM00895">
    <property type="entry name" value="FCD"/>
    <property type="match status" value="1"/>
</dbReference>
<evidence type="ECO:0000313" key="6">
    <source>
        <dbReference type="Proteomes" id="UP000277864"/>
    </source>
</evidence>
<dbReference type="Pfam" id="PF00392">
    <property type="entry name" value="GntR"/>
    <property type="match status" value="1"/>
</dbReference>
<dbReference type="PROSITE" id="PS50949">
    <property type="entry name" value="HTH_GNTR"/>
    <property type="match status" value="1"/>
</dbReference>
<dbReference type="SMART" id="SM00345">
    <property type="entry name" value="HTH_GNTR"/>
    <property type="match status" value="1"/>
</dbReference>
<sequence>MAKRPSLSESVAKEIEELIKTEQYQPEDQLPSEFELAESLEVGRGTIREAIKLLAARNVVEIKRGKGTFVTETPGLTEDPLGLAYISDKHQLSKDLMEVRLMIEPKVAELAAQRATSEDIQRLTQLSQEIETLIKADEDHTQKDIEFHEAIAKASGNLVVPLLLPVIQSGVSLFVNLTDRSLKTETIETHRGILEGIKNHDPVLARNQMLQHLQYNKEKLHI</sequence>
<protein>
    <submittedName>
        <fullName evidence="5">FadR family transcriptional regulator</fullName>
    </submittedName>
</protein>
<dbReference type="PRINTS" id="PR00035">
    <property type="entry name" value="HTHGNTR"/>
</dbReference>
<keyword evidence="6" id="KW-1185">Reference proteome</keyword>
<dbReference type="InterPro" id="IPR008920">
    <property type="entry name" value="TF_FadR/GntR_C"/>
</dbReference>
<organism evidence="5 6">
    <name type="scientific">Vagococcus humatus</name>
    <dbReference type="NCBI Taxonomy" id="1889241"/>
    <lineage>
        <taxon>Bacteria</taxon>
        <taxon>Bacillati</taxon>
        <taxon>Bacillota</taxon>
        <taxon>Bacilli</taxon>
        <taxon>Lactobacillales</taxon>
        <taxon>Enterococcaceae</taxon>
        <taxon>Vagococcus</taxon>
    </lineage>
</organism>
<dbReference type="PANTHER" id="PTHR43537:SF5">
    <property type="entry name" value="UXU OPERON TRANSCRIPTIONAL REGULATOR"/>
    <property type="match status" value="1"/>
</dbReference>
<dbReference type="InterPro" id="IPR011711">
    <property type="entry name" value="GntR_C"/>
</dbReference>
<dbReference type="SUPFAM" id="SSF48008">
    <property type="entry name" value="GntR ligand-binding domain-like"/>
    <property type="match status" value="1"/>
</dbReference>
<dbReference type="Gene3D" id="1.10.10.10">
    <property type="entry name" value="Winged helix-like DNA-binding domain superfamily/Winged helix DNA-binding domain"/>
    <property type="match status" value="1"/>
</dbReference>
<dbReference type="OrthoDB" id="369138at2"/>
<keyword evidence="3" id="KW-0804">Transcription</keyword>
<proteinExistence type="predicted"/>
<feature type="domain" description="HTH gntR-type" evidence="4">
    <location>
        <begin position="5"/>
        <end position="73"/>
    </location>
</feature>
<dbReference type="Gene3D" id="1.20.120.530">
    <property type="entry name" value="GntR ligand-binding domain-like"/>
    <property type="match status" value="1"/>
</dbReference>
<dbReference type="Pfam" id="PF07729">
    <property type="entry name" value="FCD"/>
    <property type="match status" value="1"/>
</dbReference>
<dbReference type="SUPFAM" id="SSF46785">
    <property type="entry name" value="Winged helix' DNA-binding domain"/>
    <property type="match status" value="1"/>
</dbReference>
<reference evidence="5 6" key="1">
    <citation type="submission" date="2018-03" db="EMBL/GenBank/DDBJ databases">
        <authorList>
            <person name="Gulvik C.A."/>
        </authorList>
    </citation>
    <scope>NUCLEOTIDE SEQUENCE [LARGE SCALE GENOMIC DNA]</scope>
    <source>
        <strain evidence="5 6">JCM 31581</strain>
    </source>
</reference>
<name>A0A3S0ADT2_9ENTE</name>
<comment type="caution">
    <text evidence="5">The sequence shown here is derived from an EMBL/GenBank/DDBJ whole genome shotgun (WGS) entry which is preliminary data.</text>
</comment>
<dbReference type="Proteomes" id="UP000277864">
    <property type="component" value="Unassembled WGS sequence"/>
</dbReference>
<dbReference type="AlphaFoldDB" id="A0A3S0ADT2"/>
<dbReference type="InterPro" id="IPR036390">
    <property type="entry name" value="WH_DNA-bd_sf"/>
</dbReference>
<keyword evidence="1" id="KW-0805">Transcription regulation</keyword>
<dbReference type="CDD" id="cd07377">
    <property type="entry name" value="WHTH_GntR"/>
    <property type="match status" value="1"/>
</dbReference>
<evidence type="ECO:0000256" key="3">
    <source>
        <dbReference type="ARBA" id="ARBA00023163"/>
    </source>
</evidence>
<accession>A0A3S0ADT2</accession>
<evidence type="ECO:0000259" key="4">
    <source>
        <dbReference type="PROSITE" id="PS50949"/>
    </source>
</evidence>
<keyword evidence="2" id="KW-0238">DNA-binding</keyword>
<evidence type="ECO:0000256" key="2">
    <source>
        <dbReference type="ARBA" id="ARBA00023125"/>
    </source>
</evidence>
<dbReference type="InterPro" id="IPR000524">
    <property type="entry name" value="Tscrpt_reg_HTH_GntR"/>
</dbReference>
<dbReference type="InterPro" id="IPR036388">
    <property type="entry name" value="WH-like_DNA-bd_sf"/>
</dbReference>
<dbReference type="PANTHER" id="PTHR43537">
    <property type="entry name" value="TRANSCRIPTIONAL REGULATOR, GNTR FAMILY"/>
    <property type="match status" value="1"/>
</dbReference>
<dbReference type="GO" id="GO:0003700">
    <property type="term" value="F:DNA-binding transcription factor activity"/>
    <property type="evidence" value="ECO:0007669"/>
    <property type="project" value="InterPro"/>
</dbReference>
<evidence type="ECO:0000256" key="1">
    <source>
        <dbReference type="ARBA" id="ARBA00023015"/>
    </source>
</evidence>
<gene>
    <name evidence="5" type="ORF">C7P63_04885</name>
</gene>
<dbReference type="EMBL" id="PXZH01000001">
    <property type="protein sequence ID" value="RST90415.1"/>
    <property type="molecule type" value="Genomic_DNA"/>
</dbReference>
<dbReference type="GO" id="GO:0003677">
    <property type="term" value="F:DNA binding"/>
    <property type="evidence" value="ECO:0007669"/>
    <property type="project" value="UniProtKB-KW"/>
</dbReference>
<evidence type="ECO:0000313" key="5">
    <source>
        <dbReference type="EMBL" id="RST90415.1"/>
    </source>
</evidence>